<dbReference type="Gene3D" id="3.30.470.20">
    <property type="entry name" value="ATP-grasp fold, B domain"/>
    <property type="match status" value="1"/>
</dbReference>
<dbReference type="RefSeq" id="WP_344511504.1">
    <property type="nucleotide sequence ID" value="NZ_BAAATU010000020.1"/>
</dbReference>
<accession>A0ABW1GK56</accession>
<evidence type="ECO:0000256" key="4">
    <source>
        <dbReference type="PROSITE-ProRule" id="PRU00409"/>
    </source>
</evidence>
<evidence type="ECO:0000259" key="5">
    <source>
        <dbReference type="PROSITE" id="PS50975"/>
    </source>
</evidence>
<dbReference type="PROSITE" id="PS50975">
    <property type="entry name" value="ATP_GRASP"/>
    <property type="match status" value="1"/>
</dbReference>
<dbReference type="InterPro" id="IPR052032">
    <property type="entry name" value="ATP-dep_AA_Ligase"/>
</dbReference>
<dbReference type="SUPFAM" id="SSF56059">
    <property type="entry name" value="Glutathione synthetase ATP-binding domain-like"/>
    <property type="match status" value="1"/>
</dbReference>
<dbReference type="EMBL" id="JBHSPU010000014">
    <property type="protein sequence ID" value="MFC5914533.1"/>
    <property type="molecule type" value="Genomic_DNA"/>
</dbReference>
<keyword evidence="3 4" id="KW-0067">ATP-binding</keyword>
<dbReference type="InterPro" id="IPR011761">
    <property type="entry name" value="ATP-grasp"/>
</dbReference>
<keyword evidence="1" id="KW-0436">Ligase</keyword>
<name>A0ABW1GK56_9ACTN</name>
<dbReference type="Proteomes" id="UP001596200">
    <property type="component" value="Unassembled WGS sequence"/>
</dbReference>
<evidence type="ECO:0000313" key="6">
    <source>
        <dbReference type="EMBL" id="MFC5914533.1"/>
    </source>
</evidence>
<dbReference type="Pfam" id="PF13535">
    <property type="entry name" value="ATP-grasp_4"/>
    <property type="match status" value="1"/>
</dbReference>
<gene>
    <name evidence="6" type="ORF">ACFP1B_13980</name>
</gene>
<comment type="caution">
    <text evidence="6">The sequence shown here is derived from an EMBL/GenBank/DDBJ whole genome shotgun (WGS) entry which is preliminary data.</text>
</comment>
<dbReference type="PANTHER" id="PTHR43585:SF2">
    <property type="entry name" value="ATP-GRASP ENZYME FSQD"/>
    <property type="match status" value="1"/>
</dbReference>
<keyword evidence="7" id="KW-1185">Reference proteome</keyword>
<organism evidence="6 7">
    <name type="scientific">Streptomyces pulveraceus</name>
    <dbReference type="NCBI Taxonomy" id="68258"/>
    <lineage>
        <taxon>Bacteria</taxon>
        <taxon>Bacillati</taxon>
        <taxon>Actinomycetota</taxon>
        <taxon>Actinomycetes</taxon>
        <taxon>Kitasatosporales</taxon>
        <taxon>Streptomycetaceae</taxon>
        <taxon>Streptomyces</taxon>
    </lineage>
</organism>
<evidence type="ECO:0000256" key="2">
    <source>
        <dbReference type="ARBA" id="ARBA00022741"/>
    </source>
</evidence>
<protein>
    <submittedName>
        <fullName evidence="6">ATP-grasp domain-containing protein</fullName>
    </submittedName>
</protein>
<reference evidence="7" key="1">
    <citation type="journal article" date="2019" name="Int. J. Syst. Evol. Microbiol.">
        <title>The Global Catalogue of Microorganisms (GCM) 10K type strain sequencing project: providing services to taxonomists for standard genome sequencing and annotation.</title>
        <authorList>
            <consortium name="The Broad Institute Genomics Platform"/>
            <consortium name="The Broad Institute Genome Sequencing Center for Infectious Disease"/>
            <person name="Wu L."/>
            <person name="Ma J."/>
        </authorList>
    </citation>
    <scope>NUCLEOTIDE SEQUENCE [LARGE SCALE GENOMIC DNA]</scope>
    <source>
        <strain evidence="7">JCM 4147</strain>
    </source>
</reference>
<evidence type="ECO:0000313" key="7">
    <source>
        <dbReference type="Proteomes" id="UP001596200"/>
    </source>
</evidence>
<feature type="domain" description="ATP-grasp" evidence="5">
    <location>
        <begin position="115"/>
        <end position="313"/>
    </location>
</feature>
<evidence type="ECO:0000256" key="3">
    <source>
        <dbReference type="ARBA" id="ARBA00022840"/>
    </source>
</evidence>
<proteinExistence type="predicted"/>
<dbReference type="PANTHER" id="PTHR43585">
    <property type="entry name" value="FUMIPYRROLE BIOSYNTHESIS PROTEIN C"/>
    <property type="match status" value="1"/>
</dbReference>
<keyword evidence="2 4" id="KW-0547">Nucleotide-binding</keyword>
<sequence>MSERPVIAVVYDRGSASLLDIVDGLTPLGDPVLALWPGDHADEVEPLAEELARIVRLDAADHDVSARLLAAHAPDAIVTFSESLLSATAEIAARLGLPYHSPATVELLRDKYAQRRRLRERGADSVRSFAVRRPGDWAEAVTAVGLPAVLKPLCGEGSRSTHLIEDAEQGAALVTELLSGTGGENSLVLEEYLRGRDCGPFGDHISVESAVTGGRVSHWAVTGKFPLEPPFREVGHLRPAPLAEAERAAALDVVTAALHALDITTGITHTELKLTADGPRIIEVNGRLGGFQTQLASLAGDFDAVTLAGRVALGEDVSQVRADERRVVFARAVPAPPGGGTYVAVHGLRDALAVDGVRNVVVPHSPGARLPVGVQTGELAWVEGAVADHHAMRQAVERALSLLSFTVEGPDGERRIVTSEGVAPPVPAG</sequence>
<evidence type="ECO:0000256" key="1">
    <source>
        <dbReference type="ARBA" id="ARBA00022598"/>
    </source>
</evidence>